<evidence type="ECO:0000313" key="4">
    <source>
        <dbReference type="Proteomes" id="UP000261520"/>
    </source>
</evidence>
<dbReference type="PROSITE" id="PS50041">
    <property type="entry name" value="C_TYPE_LECTIN_2"/>
    <property type="match status" value="1"/>
</dbReference>
<keyword evidence="4" id="KW-1185">Reference proteome</keyword>
<dbReference type="STRING" id="409849.ENSPMGP00000013149"/>
<dbReference type="Pfam" id="PF00059">
    <property type="entry name" value="Lectin_C"/>
    <property type="match status" value="1"/>
</dbReference>
<evidence type="ECO:0000259" key="2">
    <source>
        <dbReference type="PROSITE" id="PS50041"/>
    </source>
</evidence>
<sequence length="160" mass="18012">MASMFVLAMCRSLSRISLTRVCPTALCSPVRSYILYDEPRTWFEAQSFCREHHLDLATITNSADATLLSTDVTGTDFAWIGLFDDMTEWRWSDGNVDLSSTNFTNWDSWAPSEPDLTAVSRICVSINANGSWSDEMCDETNNCASRNNVSHLCRKICAFK</sequence>
<dbReference type="Ensembl" id="ENSPMGT00000014030.1">
    <property type="protein sequence ID" value="ENSPMGP00000013149.1"/>
    <property type="gene ID" value="ENSPMGG00000010826.1"/>
</dbReference>
<feature type="chain" id="PRO_5017324389" description="C-type lectin domain-containing protein" evidence="1">
    <location>
        <begin position="20"/>
        <end position="160"/>
    </location>
</feature>
<dbReference type="AlphaFoldDB" id="A0A3B4A936"/>
<reference evidence="3" key="1">
    <citation type="submission" date="2025-08" db="UniProtKB">
        <authorList>
            <consortium name="Ensembl"/>
        </authorList>
    </citation>
    <scope>IDENTIFICATION</scope>
</reference>
<evidence type="ECO:0000256" key="1">
    <source>
        <dbReference type="SAM" id="SignalP"/>
    </source>
</evidence>
<dbReference type="Proteomes" id="UP000261520">
    <property type="component" value="Unplaced"/>
</dbReference>
<dbReference type="PANTHER" id="PTHR45784:SF3">
    <property type="entry name" value="C-TYPE LECTIN DOMAIN FAMILY 4 MEMBER K-LIKE-RELATED"/>
    <property type="match status" value="1"/>
</dbReference>
<protein>
    <recommendedName>
        <fullName evidence="2">C-type lectin domain-containing protein</fullName>
    </recommendedName>
</protein>
<name>A0A3B4A936_9GOBI</name>
<dbReference type="Gene3D" id="3.10.100.10">
    <property type="entry name" value="Mannose-Binding Protein A, subunit A"/>
    <property type="match status" value="1"/>
</dbReference>
<dbReference type="SMART" id="SM00034">
    <property type="entry name" value="CLECT"/>
    <property type="match status" value="1"/>
</dbReference>
<dbReference type="PANTHER" id="PTHR45784">
    <property type="entry name" value="C-TYPE LECTIN DOMAIN FAMILY 20 MEMBER A-RELATED"/>
    <property type="match status" value="1"/>
</dbReference>
<accession>A0A3B4A936</accession>
<proteinExistence type="predicted"/>
<reference evidence="3" key="2">
    <citation type="submission" date="2025-09" db="UniProtKB">
        <authorList>
            <consortium name="Ensembl"/>
        </authorList>
    </citation>
    <scope>IDENTIFICATION</scope>
</reference>
<evidence type="ECO:0000313" key="3">
    <source>
        <dbReference type="Ensembl" id="ENSPMGP00000013149.1"/>
    </source>
</evidence>
<dbReference type="InterPro" id="IPR001304">
    <property type="entry name" value="C-type_lectin-like"/>
</dbReference>
<keyword evidence="1" id="KW-0732">Signal</keyword>
<dbReference type="InterPro" id="IPR016187">
    <property type="entry name" value="CTDL_fold"/>
</dbReference>
<dbReference type="InterPro" id="IPR016186">
    <property type="entry name" value="C-type_lectin-like/link_sf"/>
</dbReference>
<feature type="signal peptide" evidence="1">
    <location>
        <begin position="1"/>
        <end position="19"/>
    </location>
</feature>
<feature type="domain" description="C-type lectin" evidence="2">
    <location>
        <begin position="31"/>
        <end position="146"/>
    </location>
</feature>
<organism evidence="3 4">
    <name type="scientific">Periophthalmus magnuspinnatus</name>
    <dbReference type="NCBI Taxonomy" id="409849"/>
    <lineage>
        <taxon>Eukaryota</taxon>
        <taxon>Metazoa</taxon>
        <taxon>Chordata</taxon>
        <taxon>Craniata</taxon>
        <taxon>Vertebrata</taxon>
        <taxon>Euteleostomi</taxon>
        <taxon>Actinopterygii</taxon>
        <taxon>Neopterygii</taxon>
        <taxon>Teleostei</taxon>
        <taxon>Neoteleostei</taxon>
        <taxon>Acanthomorphata</taxon>
        <taxon>Gobiaria</taxon>
        <taxon>Gobiiformes</taxon>
        <taxon>Gobioidei</taxon>
        <taxon>Gobiidae</taxon>
        <taxon>Oxudercinae</taxon>
        <taxon>Periophthalmus</taxon>
    </lineage>
</organism>
<dbReference type="SUPFAM" id="SSF56436">
    <property type="entry name" value="C-type lectin-like"/>
    <property type="match status" value="1"/>
</dbReference>